<reference evidence="1 2" key="1">
    <citation type="journal article" date="2022" name="Syst. Appl. Microbiol.">
        <title>Rhodopirellula aestuarii sp. nov., a novel member of the genus Rhodopirellula isolated from brackish sediments collected in the Tagus River estuary, Portugal.</title>
        <authorList>
            <person name="Vitorino I.R."/>
            <person name="Klimek D."/>
            <person name="Calusinska M."/>
            <person name="Lobo-da-Cunha A."/>
            <person name="Vasconcelos V."/>
            <person name="Lage O.M."/>
        </authorList>
    </citation>
    <scope>NUCLEOTIDE SEQUENCE [LARGE SCALE GENOMIC DNA]</scope>
    <source>
        <strain evidence="1 2">ICT_H3.1</strain>
    </source>
</reference>
<evidence type="ECO:0000313" key="2">
    <source>
        <dbReference type="Proteomes" id="UP001202961"/>
    </source>
</evidence>
<name>A0ABT0TYV7_9BACT</name>
<evidence type="ECO:0000313" key="1">
    <source>
        <dbReference type="EMBL" id="MCM2369564.1"/>
    </source>
</evidence>
<dbReference type="PANTHER" id="PTHR35175">
    <property type="entry name" value="DUF1289 DOMAIN-CONTAINING PROTEIN"/>
    <property type="match status" value="1"/>
</dbReference>
<sequence length="73" mass="8143">MSRLNQPLLPPRSPCIGICKVNEQQICSGCHRTLSEIGRWSIASTDEKRSILNDVQRRRFESVFPASGGQDAT</sequence>
<keyword evidence="2" id="KW-1185">Reference proteome</keyword>
<dbReference type="PANTHER" id="PTHR35175:SF2">
    <property type="entry name" value="DUF1289 DOMAIN-CONTAINING PROTEIN"/>
    <property type="match status" value="1"/>
</dbReference>
<dbReference type="Pfam" id="PF06945">
    <property type="entry name" value="DUF1289"/>
    <property type="match status" value="1"/>
</dbReference>
<protein>
    <submittedName>
        <fullName evidence="1">DUF1289 domain-containing protein</fullName>
    </submittedName>
</protein>
<dbReference type="EMBL" id="JAMQBK010000009">
    <property type="protein sequence ID" value="MCM2369564.1"/>
    <property type="molecule type" value="Genomic_DNA"/>
</dbReference>
<organism evidence="1 2">
    <name type="scientific">Aporhodopirellula aestuarii</name>
    <dbReference type="NCBI Taxonomy" id="2950107"/>
    <lineage>
        <taxon>Bacteria</taxon>
        <taxon>Pseudomonadati</taxon>
        <taxon>Planctomycetota</taxon>
        <taxon>Planctomycetia</taxon>
        <taxon>Pirellulales</taxon>
        <taxon>Pirellulaceae</taxon>
        <taxon>Aporhodopirellula</taxon>
    </lineage>
</organism>
<proteinExistence type="predicted"/>
<dbReference type="RefSeq" id="WP_250927237.1">
    <property type="nucleotide sequence ID" value="NZ_JAMQBK010000009.1"/>
</dbReference>
<comment type="caution">
    <text evidence="1">The sequence shown here is derived from an EMBL/GenBank/DDBJ whole genome shotgun (WGS) entry which is preliminary data.</text>
</comment>
<dbReference type="Proteomes" id="UP001202961">
    <property type="component" value="Unassembled WGS sequence"/>
</dbReference>
<gene>
    <name evidence="1" type="ORF">NB063_02895</name>
</gene>
<dbReference type="InterPro" id="IPR010710">
    <property type="entry name" value="DUF1289"/>
</dbReference>
<accession>A0ABT0TYV7</accession>